<dbReference type="InterPro" id="IPR017853">
    <property type="entry name" value="GH"/>
</dbReference>
<gene>
    <name evidence="1" type="ORF">J2045_003320</name>
</gene>
<accession>A0ABU0GCD3</accession>
<evidence type="ECO:0000313" key="1">
    <source>
        <dbReference type="EMBL" id="MDQ0422272.1"/>
    </source>
</evidence>
<comment type="caution">
    <text evidence="1">The sequence shown here is derived from an EMBL/GenBank/DDBJ whole genome shotgun (WGS) entry which is preliminary data.</text>
</comment>
<sequence length="786" mass="84535">MGALKNLLGGLSAVKQVGVPLSKGGGFVEPEIQAETTALVNKMATDGVTAPSADAQTYYNRLIYALKQGGVWSKLDRLFLAVTEVEAQCRYDLINAVVGLTVTNAPTFVGNGGFYGNAANQAYTTNFTPSTAGGKFQRDSAFIGCYQLDARNSNADDCGNTNVTLRGSFRPSGDETMPVRINQATSTSVPLTRSQVGAGLAWASRDDATTIRAGKGATKIGTYTVASTALGANPILFGGGRATSNPNYSPRRLGALIIGQSLSDAEVAVLSNALDAYMVGMLTTTLTLDTATTAQTILGLGFELQSDSIEGDGGGIQESNTSSLPLDLSSSERTRFASQIVGLGAGWVDFRLAAGLYYRGTTSDGKRFTERLPGQNAAIKELCDATGVGICFTHWSPPPFYKKNGVYRGSTDVRPDPVADPSGYNTYLRRLLQGGYLDAPDKVADPTGYAAWMADFAANTVLSMEYIHQNCGPIRRFVAQNEPHNRTAYPSCEWTNEQMYDYLKEIVPRIRASSILSTYGGQANTVKICSDDYRGPTGFGGALIRADSALLAEIDSWSVHYIDDCAKDANFVVDSVATLQANLAGKAMYSSENEYFDLRVDPSQTNDYMEPGHRMTNLAMQVLTWMRAMSSPIWYPIHIGKPSTGPVFETIGRAQTIWRPTGAPVRDDYPSLAEGTFDTVPVNWHAMRGFLEHMPKNSVRVSFGAVAAQLERECYSMGWTSPGGKAGMCIVNRCRKANGIKLAGLPAGTYKRYRYNLGSAGVDMGVIANGTRFSIPADTIEFVVQQ</sequence>
<dbReference type="EMBL" id="JAUSUW010000010">
    <property type="protein sequence ID" value="MDQ0422272.1"/>
    <property type="molecule type" value="Genomic_DNA"/>
</dbReference>
<organism evidence="1 2">
    <name type="scientific">Peteryoungia aggregata LMG 23059</name>
    <dbReference type="NCBI Taxonomy" id="1368425"/>
    <lineage>
        <taxon>Bacteria</taxon>
        <taxon>Pseudomonadati</taxon>
        <taxon>Pseudomonadota</taxon>
        <taxon>Alphaproteobacteria</taxon>
        <taxon>Hyphomicrobiales</taxon>
        <taxon>Rhizobiaceae</taxon>
        <taxon>Peteryoungia</taxon>
    </lineage>
</organism>
<keyword evidence="2" id="KW-1185">Reference proteome</keyword>
<protein>
    <submittedName>
        <fullName evidence="1">Uncharacterized protein</fullName>
    </submittedName>
</protein>
<dbReference type="Gene3D" id="3.20.20.80">
    <property type="entry name" value="Glycosidases"/>
    <property type="match status" value="1"/>
</dbReference>
<name>A0ABU0GCD3_9HYPH</name>
<reference evidence="1 2" key="1">
    <citation type="submission" date="2023-07" db="EMBL/GenBank/DDBJ databases">
        <title>Genomic Encyclopedia of Type Strains, Phase IV (KMG-IV): sequencing the most valuable type-strain genomes for metagenomic binning, comparative biology and taxonomic classification.</title>
        <authorList>
            <person name="Goeker M."/>
        </authorList>
    </citation>
    <scope>NUCLEOTIDE SEQUENCE [LARGE SCALE GENOMIC DNA]</scope>
    <source>
        <strain evidence="1 2">DSM 1111</strain>
    </source>
</reference>
<evidence type="ECO:0000313" key="2">
    <source>
        <dbReference type="Proteomes" id="UP001238496"/>
    </source>
</evidence>
<proteinExistence type="predicted"/>
<dbReference type="Proteomes" id="UP001238496">
    <property type="component" value="Unassembled WGS sequence"/>
</dbReference>
<dbReference type="RefSeq" id="WP_307374680.1">
    <property type="nucleotide sequence ID" value="NZ_JAUSUW010000010.1"/>
</dbReference>
<dbReference type="SUPFAM" id="SSF51445">
    <property type="entry name" value="(Trans)glycosidases"/>
    <property type="match status" value="1"/>
</dbReference>